<feature type="binding site" evidence="4">
    <location>
        <position position="232"/>
    </location>
    <ligand>
        <name>a divalent metal cation</name>
        <dbReference type="ChEBI" id="CHEBI:60240"/>
        <label>1</label>
    </ligand>
</feature>
<evidence type="ECO:0000313" key="5">
    <source>
        <dbReference type="EMBL" id="MCC2165777.1"/>
    </source>
</evidence>
<protein>
    <recommendedName>
        <fullName evidence="2">GTP cyclohydrolase 1 type 2 homolog</fullName>
    </recommendedName>
</protein>
<accession>A0AAE3AUV2</accession>
<dbReference type="SUPFAM" id="SSF102705">
    <property type="entry name" value="NIF3 (NGG1p interacting factor 3)-like"/>
    <property type="match status" value="1"/>
</dbReference>
<keyword evidence="3 4" id="KW-0479">Metal-binding</keyword>
<gene>
    <name evidence="5" type="ORF">LKD32_13010</name>
</gene>
<dbReference type="GO" id="GO:0005737">
    <property type="term" value="C:cytoplasm"/>
    <property type="evidence" value="ECO:0007669"/>
    <property type="project" value="TreeGrafter"/>
</dbReference>
<dbReference type="Proteomes" id="UP001198962">
    <property type="component" value="Unassembled WGS sequence"/>
</dbReference>
<dbReference type="AlphaFoldDB" id="A0AAE3AUV2"/>
<dbReference type="EMBL" id="JAJEPU010000051">
    <property type="protein sequence ID" value="MCC2165777.1"/>
    <property type="molecule type" value="Genomic_DNA"/>
</dbReference>
<reference evidence="5" key="1">
    <citation type="submission" date="2021-10" db="EMBL/GenBank/DDBJ databases">
        <title>Anaerobic single-cell dispensing facilitates the cultivation of human gut bacteria.</title>
        <authorList>
            <person name="Afrizal A."/>
        </authorList>
    </citation>
    <scope>NUCLEOTIDE SEQUENCE</scope>
    <source>
        <strain evidence="5">CLA-AA-H274</strain>
    </source>
</reference>
<dbReference type="Pfam" id="PF01784">
    <property type="entry name" value="DUF34_NIF3"/>
    <property type="match status" value="1"/>
</dbReference>
<feature type="binding site" evidence="4">
    <location>
        <position position="228"/>
    </location>
    <ligand>
        <name>a divalent metal cation</name>
        <dbReference type="ChEBI" id="CHEBI:60240"/>
        <label>1</label>
    </ligand>
</feature>
<dbReference type="FunFam" id="3.40.1390.30:FF:000001">
    <property type="entry name" value="GTP cyclohydrolase 1 type 2"/>
    <property type="match status" value="1"/>
</dbReference>
<proteinExistence type="inferred from homology"/>
<comment type="similarity">
    <text evidence="1">Belongs to the GTP cyclohydrolase I type 2/NIF3 family.</text>
</comment>
<feature type="binding site" evidence="4">
    <location>
        <position position="103"/>
    </location>
    <ligand>
        <name>a divalent metal cation</name>
        <dbReference type="ChEBI" id="CHEBI:60240"/>
        <label>1</label>
    </ligand>
</feature>
<sequence>MQCREIIKALDELAPRAYACDWDNPGFLAGRADKEVKTILVALDATDEVIDQALRIHADMIVTHHPLIFRALKQVNDEQFISRRIVRMIQADISYFAMHTNFDIAPGCMADLASEKIGLNAEAPLEITVQNEHGACGIGKIGELPRAMTLEQIAQQVKTVFDLPFVTVYGSQKITGDIQRVAISPGAGGSMVQIAIAQGAEVLITGDIGHHDGIDAVACGMAIIDAGHYGLEHIFIPFVEEYLKKTFSDQISVIQADPAFPAVIM</sequence>
<evidence type="ECO:0000256" key="3">
    <source>
        <dbReference type="ARBA" id="ARBA00022723"/>
    </source>
</evidence>
<dbReference type="NCBIfam" id="TIGR00486">
    <property type="entry name" value="YbgI_SA1388"/>
    <property type="match status" value="1"/>
</dbReference>
<feature type="binding site" evidence="4">
    <location>
        <position position="64"/>
    </location>
    <ligand>
        <name>a divalent metal cation</name>
        <dbReference type="ChEBI" id="CHEBI:60240"/>
        <label>2</label>
    </ligand>
</feature>
<name>A0AAE3AUV2_9FIRM</name>
<comment type="caution">
    <text evidence="5">The sequence shown here is derived from an EMBL/GenBank/DDBJ whole genome shotgun (WGS) entry which is preliminary data.</text>
</comment>
<keyword evidence="6" id="KW-1185">Reference proteome</keyword>
<dbReference type="GO" id="GO:0046872">
    <property type="term" value="F:metal ion binding"/>
    <property type="evidence" value="ECO:0007669"/>
    <property type="project" value="UniProtKB-KW"/>
</dbReference>
<dbReference type="InterPro" id="IPR002678">
    <property type="entry name" value="DUF34/NIF3"/>
</dbReference>
<dbReference type="PANTHER" id="PTHR13799">
    <property type="entry name" value="NGG1 INTERACTING FACTOR 3"/>
    <property type="match status" value="1"/>
</dbReference>
<evidence type="ECO:0000256" key="4">
    <source>
        <dbReference type="PIRSR" id="PIRSR602678-1"/>
    </source>
</evidence>
<evidence type="ECO:0000256" key="1">
    <source>
        <dbReference type="ARBA" id="ARBA00006964"/>
    </source>
</evidence>
<organism evidence="5 6">
    <name type="scientific">Brotaphodocola catenula</name>
    <dbReference type="NCBI Taxonomy" id="2885361"/>
    <lineage>
        <taxon>Bacteria</taxon>
        <taxon>Bacillati</taxon>
        <taxon>Bacillota</taxon>
        <taxon>Clostridia</taxon>
        <taxon>Lachnospirales</taxon>
        <taxon>Lachnospiraceae</taxon>
        <taxon>Brotaphodocola</taxon>
    </lineage>
</organism>
<dbReference type="Gene3D" id="3.40.1390.30">
    <property type="entry name" value="NIF3 (NGG1p interacting factor 3)-like"/>
    <property type="match status" value="2"/>
</dbReference>
<dbReference type="InterPro" id="IPR036069">
    <property type="entry name" value="DUF34/NIF3_sf"/>
</dbReference>
<evidence type="ECO:0000256" key="2">
    <source>
        <dbReference type="ARBA" id="ARBA00022112"/>
    </source>
</evidence>
<dbReference type="PANTHER" id="PTHR13799:SF14">
    <property type="entry name" value="GTP CYCLOHYDROLASE 1 TYPE 2 HOMOLOG"/>
    <property type="match status" value="1"/>
</dbReference>
<evidence type="ECO:0000313" key="6">
    <source>
        <dbReference type="Proteomes" id="UP001198962"/>
    </source>
</evidence>
<dbReference type="RefSeq" id="WP_308451990.1">
    <property type="nucleotide sequence ID" value="NZ_JAJEPU010000051.1"/>
</dbReference>
<feature type="binding site" evidence="4">
    <location>
        <position position="65"/>
    </location>
    <ligand>
        <name>a divalent metal cation</name>
        <dbReference type="ChEBI" id="CHEBI:60240"/>
        <label>1</label>
    </ligand>
</feature>